<dbReference type="AlphaFoldDB" id="A0A7R9GD08"/>
<evidence type="ECO:0000313" key="2">
    <source>
        <dbReference type="EMBL" id="CAD7277886.1"/>
    </source>
</evidence>
<evidence type="ECO:0000313" key="3">
    <source>
        <dbReference type="Proteomes" id="UP000678499"/>
    </source>
</evidence>
<sequence length="322" mass="35271">MALSSEKIIQFGVIEQTLLAAVASSSLALVFDLEDDPTPFVRRRLANDYDDLTLCAQTLLAAVASSSLALVFDLEDDPTPFVRRRLANDYDDLYDSDIMAAAAAAAANDDLMGSNGLGSVGDQPAIEHRMGYRRGYRGGNIVRNGGGRLRRPQFGGGLSFSSSSPVAVRPAPLRRRKKERSQVRRQSTLTGLLSPLALMRRLVSLATRQASRRRSPSRRRRQDVAENVVVVQGPTAEDFVQQQQVGQTVDEQEELVQLALQIANGQLRLAPERLFNVAKKENVVGKETSKDGLRNSGVALKTKTSKPVAVWFPPTDDEDARK</sequence>
<proteinExistence type="predicted"/>
<dbReference type="EMBL" id="OA883085">
    <property type="protein sequence ID" value="CAD7277886.1"/>
    <property type="molecule type" value="Genomic_DNA"/>
</dbReference>
<feature type="region of interest" description="Disordered" evidence="1">
    <location>
        <begin position="141"/>
        <end position="186"/>
    </location>
</feature>
<name>A0A7R9GD08_9CRUS</name>
<dbReference type="EMBL" id="CAJPEX010001048">
    <property type="protein sequence ID" value="CAG0918038.1"/>
    <property type="molecule type" value="Genomic_DNA"/>
</dbReference>
<evidence type="ECO:0000256" key="1">
    <source>
        <dbReference type="SAM" id="MobiDB-lite"/>
    </source>
</evidence>
<protein>
    <submittedName>
        <fullName evidence="2">Uncharacterized protein</fullName>
    </submittedName>
</protein>
<organism evidence="2">
    <name type="scientific">Notodromas monacha</name>
    <dbReference type="NCBI Taxonomy" id="399045"/>
    <lineage>
        <taxon>Eukaryota</taxon>
        <taxon>Metazoa</taxon>
        <taxon>Ecdysozoa</taxon>
        <taxon>Arthropoda</taxon>
        <taxon>Crustacea</taxon>
        <taxon>Oligostraca</taxon>
        <taxon>Ostracoda</taxon>
        <taxon>Podocopa</taxon>
        <taxon>Podocopida</taxon>
        <taxon>Cypridocopina</taxon>
        <taxon>Cypridoidea</taxon>
        <taxon>Cyprididae</taxon>
        <taxon>Notodromas</taxon>
    </lineage>
</organism>
<accession>A0A7R9GD08</accession>
<feature type="compositionally biased region" description="Low complexity" evidence="1">
    <location>
        <begin position="159"/>
        <end position="171"/>
    </location>
</feature>
<keyword evidence="3" id="KW-1185">Reference proteome</keyword>
<dbReference type="Proteomes" id="UP000678499">
    <property type="component" value="Unassembled WGS sequence"/>
</dbReference>
<reference evidence="2" key="1">
    <citation type="submission" date="2020-11" db="EMBL/GenBank/DDBJ databases">
        <authorList>
            <person name="Tran Van P."/>
        </authorList>
    </citation>
    <scope>NUCLEOTIDE SEQUENCE</scope>
</reference>
<gene>
    <name evidence="2" type="ORF">NMOB1V02_LOCUS5605</name>
</gene>